<dbReference type="RefSeq" id="WP_184523268.1">
    <property type="nucleotide sequence ID" value="NZ_JACHGK010000002.1"/>
</dbReference>
<protein>
    <submittedName>
        <fullName evidence="1">Uncharacterized protein</fullName>
    </submittedName>
</protein>
<keyword evidence="2" id="KW-1185">Reference proteome</keyword>
<proteinExistence type="predicted"/>
<name>A0A7X0LVI3_9BACI</name>
<comment type="caution">
    <text evidence="1">The sequence shown here is derived from an EMBL/GenBank/DDBJ whole genome shotgun (WGS) entry which is preliminary data.</text>
</comment>
<organism evidence="1 2">
    <name type="scientific">Bacillus benzoevorans</name>
    <dbReference type="NCBI Taxonomy" id="1456"/>
    <lineage>
        <taxon>Bacteria</taxon>
        <taxon>Bacillati</taxon>
        <taxon>Bacillota</taxon>
        <taxon>Bacilli</taxon>
        <taxon>Bacillales</taxon>
        <taxon>Bacillaceae</taxon>
        <taxon>Bacillus</taxon>
    </lineage>
</organism>
<dbReference type="AlphaFoldDB" id="A0A7X0LVI3"/>
<evidence type="ECO:0000313" key="1">
    <source>
        <dbReference type="EMBL" id="MBB6444314.1"/>
    </source>
</evidence>
<accession>A0A7X0LVI3</accession>
<evidence type="ECO:0000313" key="2">
    <source>
        <dbReference type="Proteomes" id="UP000531594"/>
    </source>
</evidence>
<dbReference type="EMBL" id="JACHGK010000002">
    <property type="protein sequence ID" value="MBB6444314.1"/>
    <property type="molecule type" value="Genomic_DNA"/>
</dbReference>
<reference evidence="1 2" key="1">
    <citation type="submission" date="2020-08" db="EMBL/GenBank/DDBJ databases">
        <title>Genomic Encyclopedia of Type Strains, Phase IV (KMG-IV): sequencing the most valuable type-strain genomes for metagenomic binning, comparative biology and taxonomic classification.</title>
        <authorList>
            <person name="Goeker M."/>
        </authorList>
    </citation>
    <scope>NUCLEOTIDE SEQUENCE [LARGE SCALE GENOMIC DNA]</scope>
    <source>
        <strain evidence="1 2">DSM 5391</strain>
    </source>
</reference>
<sequence>MFSLFDFSQLEQKIIEEDIVLKQTPTVDEPSLMLEREVRLTPEFNFKQLRVLAHMLSVEEWQDANAFKINWINSNPNLPLKRFVLYYHQKKNILKKKYVYKGRQALIEQKNNVSKRALIGAAERRDAGVLGEGFKEITK</sequence>
<dbReference type="Proteomes" id="UP000531594">
    <property type="component" value="Unassembled WGS sequence"/>
</dbReference>
<gene>
    <name evidence="1" type="ORF">HNR53_000922</name>
</gene>